<dbReference type="EMBL" id="LUGG01000023">
    <property type="protein sequence ID" value="OBZ67919.1"/>
    <property type="molecule type" value="Genomic_DNA"/>
</dbReference>
<dbReference type="AlphaFoldDB" id="A0A1C7LVC5"/>
<dbReference type="OrthoDB" id="2757744at2759"/>
<feature type="compositionally biased region" description="Basic and acidic residues" evidence="1">
    <location>
        <begin position="156"/>
        <end position="166"/>
    </location>
</feature>
<dbReference type="STRING" id="5627.A0A1C7LVC5"/>
<organism evidence="2 3">
    <name type="scientific">Grifola frondosa</name>
    <name type="common">Maitake</name>
    <name type="synonym">Polyporus frondosus</name>
    <dbReference type="NCBI Taxonomy" id="5627"/>
    <lineage>
        <taxon>Eukaryota</taxon>
        <taxon>Fungi</taxon>
        <taxon>Dikarya</taxon>
        <taxon>Basidiomycota</taxon>
        <taxon>Agaricomycotina</taxon>
        <taxon>Agaricomycetes</taxon>
        <taxon>Polyporales</taxon>
        <taxon>Grifolaceae</taxon>
        <taxon>Grifola</taxon>
    </lineage>
</organism>
<proteinExistence type="predicted"/>
<reference evidence="2 3" key="1">
    <citation type="submission" date="2016-03" db="EMBL/GenBank/DDBJ databases">
        <title>Whole genome sequencing of Grifola frondosa 9006-11.</title>
        <authorList>
            <person name="Min B."/>
            <person name="Park H."/>
            <person name="Kim J.-G."/>
            <person name="Cho H."/>
            <person name="Oh Y.-L."/>
            <person name="Kong W.-S."/>
            <person name="Choi I.-G."/>
        </authorList>
    </citation>
    <scope>NUCLEOTIDE SEQUENCE [LARGE SCALE GENOMIC DNA]</scope>
    <source>
        <strain evidence="2 3">9006-11</strain>
    </source>
</reference>
<evidence type="ECO:0000256" key="1">
    <source>
        <dbReference type="SAM" id="MobiDB-lite"/>
    </source>
</evidence>
<sequence>MFEHLSNVEYHSDSGHSSILTHSDEAFIAKAPPLMYSSIETAELIHEARAALRIFELPGNNRQVGVHGHWIDVHGLLDAMLIGAKISGGERYTASVIIAASMGQSDGGIKQLADVAQDWLFHLLWPIKKAYKSKEIKYELTTPTPRNSEAFADQSVPKERPRSSHDAIVERDGHRCAEVVVAHILRRAIMSEEGMKTDTLPATLDILTHYADLPKALVSDFTAQLDAAENGMVLDVSLHTSYDRFTFCLLPTEEANKYMVHWFHDMLMNVGTGIREVKFTDHSLYGIPLPNPKFIAIHAAIAHVLHLSGAGRVIDEIIDTFFEDGVVPASRLTDDDDMALRMALLDIGAHQQSLDFMVF</sequence>
<name>A0A1C7LVC5_GRIFR</name>
<dbReference type="Proteomes" id="UP000092993">
    <property type="component" value="Unassembled WGS sequence"/>
</dbReference>
<evidence type="ECO:0000313" key="3">
    <source>
        <dbReference type="Proteomes" id="UP000092993"/>
    </source>
</evidence>
<dbReference type="OMA" id="FAHFLWP"/>
<feature type="region of interest" description="Disordered" evidence="1">
    <location>
        <begin position="147"/>
        <end position="166"/>
    </location>
</feature>
<evidence type="ECO:0000313" key="2">
    <source>
        <dbReference type="EMBL" id="OBZ67919.1"/>
    </source>
</evidence>
<comment type="caution">
    <text evidence="2">The sequence shown here is derived from an EMBL/GenBank/DDBJ whole genome shotgun (WGS) entry which is preliminary data.</text>
</comment>
<gene>
    <name evidence="2" type="ORF">A0H81_12308</name>
</gene>
<keyword evidence="3" id="KW-1185">Reference proteome</keyword>
<accession>A0A1C7LVC5</accession>
<protein>
    <submittedName>
        <fullName evidence="2">Uncharacterized protein</fullName>
    </submittedName>
</protein>